<gene>
    <name evidence="2" type="ORF">PPSIR1_38539</name>
</gene>
<organism evidence="2 3">
    <name type="scientific">Plesiocystis pacifica SIR-1</name>
    <dbReference type="NCBI Taxonomy" id="391625"/>
    <lineage>
        <taxon>Bacteria</taxon>
        <taxon>Pseudomonadati</taxon>
        <taxon>Myxococcota</taxon>
        <taxon>Polyangia</taxon>
        <taxon>Nannocystales</taxon>
        <taxon>Nannocystaceae</taxon>
        <taxon>Plesiocystis</taxon>
    </lineage>
</organism>
<evidence type="ECO:0000313" key="2">
    <source>
        <dbReference type="EMBL" id="EDM77808.1"/>
    </source>
</evidence>
<dbReference type="AlphaFoldDB" id="A6G8N1"/>
<evidence type="ECO:0000256" key="1">
    <source>
        <dbReference type="SAM" id="SignalP"/>
    </source>
</evidence>
<name>A6G8N1_9BACT</name>
<dbReference type="SUPFAM" id="SSF54523">
    <property type="entry name" value="Pili subunits"/>
    <property type="match status" value="1"/>
</dbReference>
<dbReference type="InterPro" id="IPR045584">
    <property type="entry name" value="Pilin-like"/>
</dbReference>
<reference evidence="2 3" key="1">
    <citation type="submission" date="2007-06" db="EMBL/GenBank/DDBJ databases">
        <authorList>
            <person name="Shimkets L."/>
            <person name="Ferriera S."/>
            <person name="Johnson J."/>
            <person name="Kravitz S."/>
            <person name="Beeson K."/>
            <person name="Sutton G."/>
            <person name="Rogers Y.-H."/>
            <person name="Friedman R."/>
            <person name="Frazier M."/>
            <person name="Venter J.C."/>
        </authorList>
    </citation>
    <scope>NUCLEOTIDE SEQUENCE [LARGE SCALE GENOMIC DNA]</scope>
    <source>
        <strain evidence="2 3">SIR-1</strain>
    </source>
</reference>
<dbReference type="Gene3D" id="3.30.700.10">
    <property type="entry name" value="Glycoprotein, Type 4 Pilin"/>
    <property type="match status" value="1"/>
</dbReference>
<comment type="caution">
    <text evidence="2">The sequence shown here is derived from an EMBL/GenBank/DDBJ whole genome shotgun (WGS) entry which is preliminary data.</text>
</comment>
<feature type="chain" id="PRO_5002697199" description="Type II secretion system protein GspG C-terminal domain-containing protein" evidence="1">
    <location>
        <begin position="28"/>
        <end position="194"/>
    </location>
</feature>
<sequence>MTRTRACYRRPMRALPWVLGLAALACACTPKQSGPALWAKACDRALETIDDKTPERVEECRESMAAHPPGIADDIARCLLAGPATRTQAEEKRDFDACIRPETQTYFDRVIAANEQLGTLGQALRAQDGPVDHGPDGQLRALEGVPAEQLVDPWGHPIIYSDVPGEAQLCIVGPDGKHGTADDICEQPFVYFQF</sequence>
<dbReference type="EMBL" id="ABCS01000040">
    <property type="protein sequence ID" value="EDM77808.1"/>
    <property type="molecule type" value="Genomic_DNA"/>
</dbReference>
<dbReference type="Proteomes" id="UP000005801">
    <property type="component" value="Unassembled WGS sequence"/>
</dbReference>
<evidence type="ECO:0008006" key="4">
    <source>
        <dbReference type="Google" id="ProtNLM"/>
    </source>
</evidence>
<protein>
    <recommendedName>
        <fullName evidence="4">Type II secretion system protein GspG C-terminal domain-containing protein</fullName>
    </recommendedName>
</protein>
<proteinExistence type="predicted"/>
<dbReference type="PROSITE" id="PS51257">
    <property type="entry name" value="PROKAR_LIPOPROTEIN"/>
    <property type="match status" value="1"/>
</dbReference>
<feature type="signal peptide" evidence="1">
    <location>
        <begin position="1"/>
        <end position="27"/>
    </location>
</feature>
<evidence type="ECO:0000313" key="3">
    <source>
        <dbReference type="Proteomes" id="UP000005801"/>
    </source>
</evidence>
<dbReference type="STRING" id="391625.PPSIR1_38539"/>
<keyword evidence="1" id="KW-0732">Signal</keyword>
<accession>A6G8N1</accession>
<keyword evidence="3" id="KW-1185">Reference proteome</keyword>